<evidence type="ECO:0000313" key="3">
    <source>
        <dbReference type="EMBL" id="GMH69557.1"/>
    </source>
</evidence>
<dbReference type="InterPro" id="IPR043757">
    <property type="entry name" value="DUF5703_N"/>
</dbReference>
<evidence type="ECO:0000313" key="4">
    <source>
        <dbReference type="Proteomes" id="UP001165122"/>
    </source>
</evidence>
<dbReference type="InterPro" id="IPR012341">
    <property type="entry name" value="6hp_glycosidase-like_sf"/>
</dbReference>
<protein>
    <recommendedName>
        <fullName evidence="2">DUF5703 domain-containing protein</fullName>
    </recommendedName>
</protein>
<feature type="chain" id="PRO_5040954426" description="DUF5703 domain-containing protein" evidence="1">
    <location>
        <begin position="21"/>
        <end position="735"/>
    </location>
</feature>
<name>A0A9W7E871_9STRA</name>
<accession>A0A9W7E871</accession>
<comment type="caution">
    <text evidence="3">The sequence shown here is derived from an EMBL/GenBank/DDBJ whole genome shotgun (WGS) entry which is preliminary data.</text>
</comment>
<keyword evidence="4" id="KW-1185">Reference proteome</keyword>
<evidence type="ECO:0000256" key="1">
    <source>
        <dbReference type="SAM" id="SignalP"/>
    </source>
</evidence>
<dbReference type="EMBL" id="BRXW01000608">
    <property type="protein sequence ID" value="GMH69557.1"/>
    <property type="molecule type" value="Genomic_DNA"/>
</dbReference>
<dbReference type="InterPro" id="IPR008928">
    <property type="entry name" value="6-hairpin_glycosidase_sf"/>
</dbReference>
<keyword evidence="1" id="KW-0732">Signal</keyword>
<dbReference type="SUPFAM" id="SSF48208">
    <property type="entry name" value="Six-hairpin glycosidases"/>
    <property type="match status" value="1"/>
</dbReference>
<dbReference type="AlphaFoldDB" id="A0A9W7E871"/>
<organism evidence="3 4">
    <name type="scientific">Triparma laevis f. longispina</name>
    <dbReference type="NCBI Taxonomy" id="1714387"/>
    <lineage>
        <taxon>Eukaryota</taxon>
        <taxon>Sar</taxon>
        <taxon>Stramenopiles</taxon>
        <taxon>Ochrophyta</taxon>
        <taxon>Bolidophyceae</taxon>
        <taxon>Parmales</taxon>
        <taxon>Triparmaceae</taxon>
        <taxon>Triparma</taxon>
    </lineage>
</organism>
<gene>
    <name evidence="3" type="ORF">TrLO_g5577</name>
</gene>
<feature type="signal peptide" evidence="1">
    <location>
        <begin position="1"/>
        <end position="20"/>
    </location>
</feature>
<dbReference type="Pfam" id="PF18961">
    <property type="entry name" value="DUF5703_N"/>
    <property type="match status" value="1"/>
</dbReference>
<dbReference type="OrthoDB" id="202571at2759"/>
<feature type="domain" description="DUF5703" evidence="2">
    <location>
        <begin position="48"/>
        <end position="220"/>
    </location>
</feature>
<dbReference type="Proteomes" id="UP001165122">
    <property type="component" value="Unassembled WGS sequence"/>
</dbReference>
<reference evidence="4" key="1">
    <citation type="journal article" date="2023" name="Commun. Biol.">
        <title>Genome analysis of Parmales, the sister group of diatoms, reveals the evolutionary specialization of diatoms from phago-mixotrophs to photoautotrophs.</title>
        <authorList>
            <person name="Ban H."/>
            <person name="Sato S."/>
            <person name="Yoshikawa S."/>
            <person name="Yamada K."/>
            <person name="Nakamura Y."/>
            <person name="Ichinomiya M."/>
            <person name="Sato N."/>
            <person name="Blanc-Mathieu R."/>
            <person name="Endo H."/>
            <person name="Kuwata A."/>
            <person name="Ogata H."/>
        </authorList>
    </citation>
    <scope>NUCLEOTIDE SEQUENCE [LARGE SCALE GENOMIC DNA]</scope>
    <source>
        <strain evidence="4">NIES 3700</strain>
    </source>
</reference>
<proteinExistence type="predicted"/>
<dbReference type="Gene3D" id="1.50.10.10">
    <property type="match status" value="1"/>
</dbReference>
<dbReference type="GO" id="GO:0005975">
    <property type="term" value="P:carbohydrate metabolic process"/>
    <property type="evidence" value="ECO:0007669"/>
    <property type="project" value="InterPro"/>
</dbReference>
<evidence type="ECO:0000259" key="2">
    <source>
        <dbReference type="Pfam" id="PF18961"/>
    </source>
</evidence>
<sequence>MTLRFALILWILATETSTYAAPSITTWNELLPEPGVNQAGQDTYLNFFPIGNGDLTALVGVEDVGGSASITVLLTKQDAFDELANPFKVGLVEVGTALTMEQFTSLSLDPSVGTVTAVFGDVTVAAYVDMQTNVIVIESSTILSPKITNLRPEPIMSTGLFGDCDEQTVSSDILVDEQTWYHRTNAASNYVKSTLMRLNLADIEGKFHDPIVNRTSGGKVFKISDNSVGIAAHTEQTDDVNGFLESLNNVVDGFKPTNKAASDNIWTEFWGRSYVKVTSSKSTEAETVSAITDQFATNRYLQRLQANTPYPIKFNGMAFTALRGENIDFRDWGGHNWWQNVRLQYYNMLASGDFDMIRTSLFEAYKNMITYSRAKTLSYFPEYNTSSAMYFDEYTSLFGSTHTTSYAGEPDCSGRTDDMPNSHSVDVWNGMNWQSGLDLSIMMIDYYKHTGDLDYLKSCMPVIEGQLDFYYQQFGNDDDEEITIFPTQSIETYQCQVFPPDPEQCPSNDLPTIAGLRLLLSRIISLNSELNINSDVLKRWTKFYSNLPAVPSNTETLLPCDPCNVGLSNVENPELYATHPYQIFTVGNSEFDSSVDLDKAIYAFENVKNSGDEGWNQISMDASLLGLTEIAKGLLSKRAIAESAPGYRFKSFMPHEFDYEPSADHMANFANSLVYMIVQGSESGGFVMFGAWPCEWDVEFKLRTIGGEVEGKLEGWELKEWSYDGDAEVVFKNCV</sequence>